<feature type="binding site" evidence="15">
    <location>
        <position position="316"/>
    </location>
    <ligand>
        <name>NADP(+)</name>
        <dbReference type="ChEBI" id="CHEBI:58349"/>
    </ligand>
</feature>
<evidence type="ECO:0000256" key="15">
    <source>
        <dbReference type="HAMAP-Rule" id="MF_02121"/>
    </source>
</evidence>
<keyword evidence="12 15" id="KW-0457">Lysine biosynthesis</keyword>
<feature type="binding site" evidence="15">
    <location>
        <begin position="39"/>
        <end position="40"/>
    </location>
    <ligand>
        <name>NADP(+)</name>
        <dbReference type="ChEBI" id="CHEBI:58349"/>
    </ligand>
</feature>
<dbReference type="GO" id="GO:0046983">
    <property type="term" value="F:protein dimerization activity"/>
    <property type="evidence" value="ECO:0007669"/>
    <property type="project" value="InterPro"/>
</dbReference>
<dbReference type="EC" id="1.2.1.11" evidence="6 15"/>
<dbReference type="Gene3D" id="3.30.360.10">
    <property type="entry name" value="Dihydrodipicolinate Reductase, domain 2"/>
    <property type="match status" value="1"/>
</dbReference>
<comment type="function">
    <text evidence="15">Catalyzes the NADPH-dependent formation of L-aspartate-semialdehyde (L-ASA) by the reductive dephosphorylation of L-aspartyl-4-phosphate.</text>
</comment>
<dbReference type="PIRSF" id="PIRSF000148">
    <property type="entry name" value="ASA_dh"/>
    <property type="match status" value="1"/>
</dbReference>
<dbReference type="HAMAP" id="MF_02121">
    <property type="entry name" value="ASADH"/>
    <property type="match status" value="1"/>
</dbReference>
<protein>
    <recommendedName>
        <fullName evidence="6 15">Aspartate-semialdehyde dehydrogenase</fullName>
        <shortName evidence="15">ASA dehydrogenase</shortName>
        <shortName evidence="15">ASADH</shortName>
        <ecNumber evidence="6 15">1.2.1.11</ecNumber>
    </recommendedName>
    <alternativeName>
        <fullName evidence="15">Aspartate-beta-semialdehyde dehydrogenase</fullName>
    </alternativeName>
</protein>
<dbReference type="GO" id="GO:0009088">
    <property type="term" value="P:threonine biosynthetic process"/>
    <property type="evidence" value="ECO:0007669"/>
    <property type="project" value="UniProtKB-UniRule"/>
</dbReference>
<reference evidence="18" key="1">
    <citation type="submission" date="2021-10" db="EMBL/GenBank/DDBJ databases">
        <title>Roseicella aerolatum sp. nov., isolated from aerosols of e-waste dismantling site.</title>
        <authorList>
            <person name="Qin T."/>
        </authorList>
    </citation>
    <scope>NUCLEOTIDE SEQUENCE</scope>
    <source>
        <strain evidence="18">GB24</strain>
    </source>
</reference>
<keyword evidence="9 15" id="KW-0521">NADP</keyword>
<dbReference type="CDD" id="cd18131">
    <property type="entry name" value="ASADH_C_bac_euk_like"/>
    <property type="match status" value="1"/>
</dbReference>
<dbReference type="GO" id="GO:0004073">
    <property type="term" value="F:aspartate-semialdehyde dehydrogenase activity"/>
    <property type="evidence" value="ECO:0007669"/>
    <property type="project" value="UniProtKB-UniRule"/>
</dbReference>
<comment type="caution">
    <text evidence="18">The sequence shown here is derived from an EMBL/GenBank/DDBJ whole genome shotgun (WGS) entry which is preliminary data.</text>
</comment>
<comment type="pathway">
    <text evidence="2 15">Amino-acid biosynthesis; L-lysine biosynthesis via DAP pathway; (S)-tetrahydrodipicolinate from L-aspartate: step 2/4.</text>
</comment>
<evidence type="ECO:0000256" key="4">
    <source>
        <dbReference type="ARBA" id="ARBA00010584"/>
    </source>
</evidence>
<name>A0A9X1L9M1_9PROT</name>
<evidence type="ECO:0000256" key="9">
    <source>
        <dbReference type="ARBA" id="ARBA00022857"/>
    </source>
</evidence>
<keyword evidence="10 15" id="KW-0220">Diaminopimelate biosynthesis</keyword>
<feature type="active site" description="Acyl-thioester intermediate" evidence="15 16">
    <location>
        <position position="131"/>
    </location>
</feature>
<evidence type="ECO:0000256" key="11">
    <source>
        <dbReference type="ARBA" id="ARBA00023002"/>
    </source>
</evidence>
<dbReference type="AlphaFoldDB" id="A0A9X1L9M1"/>
<dbReference type="InterPro" id="IPR012280">
    <property type="entry name" value="Semialdhyde_DH_dimer_dom"/>
</dbReference>
<dbReference type="Pfam" id="PF01118">
    <property type="entry name" value="Semialdhyde_dh"/>
    <property type="match status" value="1"/>
</dbReference>
<feature type="binding site" evidence="15">
    <location>
        <begin position="161"/>
        <end position="162"/>
    </location>
    <ligand>
        <name>NADP(+)</name>
        <dbReference type="ChEBI" id="CHEBI:58349"/>
    </ligand>
</feature>
<evidence type="ECO:0000256" key="16">
    <source>
        <dbReference type="PIRSR" id="PIRSR000148-1"/>
    </source>
</evidence>
<organism evidence="18 19">
    <name type="scientific">Roseicella aerolata</name>
    <dbReference type="NCBI Taxonomy" id="2883479"/>
    <lineage>
        <taxon>Bacteria</taxon>
        <taxon>Pseudomonadati</taxon>
        <taxon>Pseudomonadota</taxon>
        <taxon>Alphaproteobacteria</taxon>
        <taxon>Acetobacterales</taxon>
        <taxon>Roseomonadaceae</taxon>
        <taxon>Roseicella</taxon>
    </lineage>
</organism>
<dbReference type="PANTHER" id="PTHR46278">
    <property type="entry name" value="DEHYDROGENASE, PUTATIVE-RELATED"/>
    <property type="match status" value="1"/>
</dbReference>
<dbReference type="NCBIfam" id="NF011456">
    <property type="entry name" value="PRK14874.1"/>
    <property type="match status" value="1"/>
</dbReference>
<dbReference type="GO" id="GO:0009097">
    <property type="term" value="P:isoleucine biosynthetic process"/>
    <property type="evidence" value="ECO:0007669"/>
    <property type="project" value="UniProtKB-UniRule"/>
</dbReference>
<dbReference type="InterPro" id="IPR012080">
    <property type="entry name" value="Asp_semialdehyde_DH"/>
</dbReference>
<keyword evidence="13 15" id="KW-0486">Methionine biosynthesis</keyword>
<feature type="binding site" evidence="15">
    <location>
        <position position="158"/>
    </location>
    <ligand>
        <name>substrate</name>
    </ligand>
</feature>
<dbReference type="PANTHER" id="PTHR46278:SF2">
    <property type="entry name" value="ASPARTATE-SEMIALDEHYDE DEHYDROGENASE"/>
    <property type="match status" value="1"/>
</dbReference>
<accession>A0A9X1L9M1</accession>
<dbReference type="CDD" id="cd02316">
    <property type="entry name" value="VcASADH2_like_N"/>
    <property type="match status" value="1"/>
</dbReference>
<dbReference type="InterPro" id="IPR000534">
    <property type="entry name" value="Semialdehyde_DH_NAD-bd"/>
</dbReference>
<evidence type="ECO:0000256" key="5">
    <source>
        <dbReference type="ARBA" id="ARBA00011738"/>
    </source>
</evidence>
<evidence type="ECO:0000256" key="1">
    <source>
        <dbReference type="ARBA" id="ARBA00005021"/>
    </source>
</evidence>
<evidence type="ECO:0000313" key="18">
    <source>
        <dbReference type="EMBL" id="MCB4824126.1"/>
    </source>
</evidence>
<feature type="binding site" evidence="15">
    <location>
        <position position="100"/>
    </location>
    <ligand>
        <name>phosphate</name>
        <dbReference type="ChEBI" id="CHEBI:43474"/>
    </ligand>
</feature>
<keyword evidence="11 15" id="KW-0560">Oxidoreductase</keyword>
<feature type="active site" description="Proton acceptor" evidence="15 16">
    <location>
        <position position="243"/>
    </location>
</feature>
<sequence>MSYRVAVVGATGAVGREMLKTLAERDFPVREVVALASGRSTGLEVSFGERAVLKVQNLERFDFKGTDIALFSPGAAVSAVHAPRAAAAGCVVIDNTSQFRMEPDVPLVVPEVNAHHLKRFEKRRIIANPNCSTIQMVVALKPLHAIARVKRVVVSTYQSVSGAGKEAMDELFNQTRAIYVNDPTTPEQFTKPIAFNCIPHIDRFMDDGATKEEWKMAAETRKILDPDIAVIATCVRVPVFIGHAEALHVEFEGPITEEQAWEALREAPGVQLVDKREDGGYVTQVDAAGEDAVFVSRLRRDPTVPHGLAFWCVSDNLRKGAALNAVQIAEALVEQGLVTPRRGG</sequence>
<keyword evidence="7 15" id="KW-0028">Amino-acid biosynthesis</keyword>
<dbReference type="RefSeq" id="WP_226611694.1">
    <property type="nucleotide sequence ID" value="NZ_JAJAQI010000037.1"/>
</dbReference>
<comment type="caution">
    <text evidence="15">Lacks conserved residue(s) required for the propagation of feature annotation.</text>
</comment>
<comment type="similarity">
    <text evidence="4 15">Belongs to the aspartate-semialdehyde dehydrogenase family.</text>
</comment>
<dbReference type="GO" id="GO:0050661">
    <property type="term" value="F:NADP binding"/>
    <property type="evidence" value="ECO:0007669"/>
    <property type="project" value="UniProtKB-UniRule"/>
</dbReference>
<evidence type="ECO:0000256" key="12">
    <source>
        <dbReference type="ARBA" id="ARBA00023154"/>
    </source>
</evidence>
<evidence type="ECO:0000256" key="10">
    <source>
        <dbReference type="ARBA" id="ARBA00022915"/>
    </source>
</evidence>
<dbReference type="SUPFAM" id="SSF55347">
    <property type="entry name" value="Glyceraldehyde-3-phosphate dehydrogenase-like, C-terminal domain"/>
    <property type="match status" value="1"/>
</dbReference>
<comment type="pathway">
    <text evidence="3 15">Amino-acid biosynthesis; L-threonine biosynthesis; L-threonine from L-aspartate: step 2/5.</text>
</comment>
<evidence type="ECO:0000256" key="2">
    <source>
        <dbReference type="ARBA" id="ARBA00005076"/>
    </source>
</evidence>
<feature type="domain" description="Semialdehyde dehydrogenase NAD-binding" evidence="17">
    <location>
        <begin position="4"/>
        <end position="120"/>
    </location>
</feature>
<keyword evidence="19" id="KW-1185">Reference proteome</keyword>
<comment type="catalytic activity">
    <reaction evidence="14 15">
        <text>L-aspartate 4-semialdehyde + phosphate + NADP(+) = 4-phospho-L-aspartate + NADPH + H(+)</text>
        <dbReference type="Rhea" id="RHEA:24284"/>
        <dbReference type="ChEBI" id="CHEBI:15378"/>
        <dbReference type="ChEBI" id="CHEBI:43474"/>
        <dbReference type="ChEBI" id="CHEBI:57535"/>
        <dbReference type="ChEBI" id="CHEBI:57783"/>
        <dbReference type="ChEBI" id="CHEBI:58349"/>
        <dbReference type="ChEBI" id="CHEBI:537519"/>
        <dbReference type="EC" id="1.2.1.11"/>
    </reaction>
</comment>
<comment type="subunit">
    <text evidence="5 15">Homodimer.</text>
</comment>
<dbReference type="GO" id="GO:0019877">
    <property type="term" value="P:diaminopimelate biosynthetic process"/>
    <property type="evidence" value="ECO:0007669"/>
    <property type="project" value="UniProtKB-UniRule"/>
</dbReference>
<evidence type="ECO:0000313" key="19">
    <source>
        <dbReference type="Proteomes" id="UP001139311"/>
    </source>
</evidence>
<keyword evidence="8 15" id="KW-0791">Threonine biosynthesis</keyword>
<dbReference type="SUPFAM" id="SSF51735">
    <property type="entry name" value="NAD(P)-binding Rossmann-fold domains"/>
    <property type="match status" value="1"/>
</dbReference>
<evidence type="ECO:0000256" key="3">
    <source>
        <dbReference type="ARBA" id="ARBA00005097"/>
    </source>
</evidence>
<dbReference type="EMBL" id="JAJAQI010000037">
    <property type="protein sequence ID" value="MCB4824126.1"/>
    <property type="molecule type" value="Genomic_DNA"/>
</dbReference>
<dbReference type="Proteomes" id="UP001139311">
    <property type="component" value="Unassembled WGS sequence"/>
</dbReference>
<gene>
    <name evidence="15" type="primary">asd</name>
    <name evidence="18" type="ORF">LHA35_20560</name>
</gene>
<evidence type="ECO:0000256" key="8">
    <source>
        <dbReference type="ARBA" id="ARBA00022697"/>
    </source>
</evidence>
<dbReference type="InterPro" id="IPR005986">
    <property type="entry name" value="Asp_semialdehyde_DH_beta"/>
</dbReference>
<feature type="binding site" evidence="15">
    <location>
        <position position="183"/>
    </location>
    <ligand>
        <name>NADP(+)</name>
        <dbReference type="ChEBI" id="CHEBI:58349"/>
    </ligand>
</feature>
<dbReference type="GO" id="GO:0071266">
    <property type="term" value="P:'de novo' L-methionine biosynthetic process"/>
    <property type="evidence" value="ECO:0007669"/>
    <property type="project" value="UniProtKB-UniRule"/>
</dbReference>
<evidence type="ECO:0000256" key="7">
    <source>
        <dbReference type="ARBA" id="ARBA00022605"/>
    </source>
</evidence>
<feature type="binding site" evidence="15">
    <location>
        <position position="236"/>
    </location>
    <ligand>
        <name>substrate</name>
    </ligand>
</feature>
<dbReference type="InterPro" id="IPR036291">
    <property type="entry name" value="NAD(P)-bd_dom_sf"/>
</dbReference>
<evidence type="ECO:0000259" key="17">
    <source>
        <dbReference type="SMART" id="SM00859"/>
    </source>
</evidence>
<evidence type="ECO:0000256" key="13">
    <source>
        <dbReference type="ARBA" id="ARBA00023167"/>
    </source>
</evidence>
<dbReference type="Gene3D" id="3.40.50.720">
    <property type="entry name" value="NAD(P)-binding Rossmann-like Domain"/>
    <property type="match status" value="1"/>
</dbReference>
<feature type="binding site" evidence="15">
    <location>
        <begin position="11"/>
        <end position="14"/>
    </location>
    <ligand>
        <name>NADP(+)</name>
        <dbReference type="ChEBI" id="CHEBI:58349"/>
    </ligand>
</feature>
<evidence type="ECO:0000256" key="6">
    <source>
        <dbReference type="ARBA" id="ARBA00013120"/>
    </source>
</evidence>
<evidence type="ECO:0000256" key="14">
    <source>
        <dbReference type="ARBA" id="ARBA00047891"/>
    </source>
</evidence>
<comment type="pathway">
    <text evidence="1 15">Amino-acid biosynthesis; L-methionine biosynthesis via de novo pathway; L-homoserine from L-aspartate: step 2/3.</text>
</comment>
<proteinExistence type="inferred from homology"/>
<dbReference type="GO" id="GO:0051287">
    <property type="term" value="F:NAD binding"/>
    <property type="evidence" value="ECO:0007669"/>
    <property type="project" value="InterPro"/>
</dbReference>
<dbReference type="Pfam" id="PF02774">
    <property type="entry name" value="Semialdhyde_dhC"/>
    <property type="match status" value="1"/>
</dbReference>
<dbReference type="SMART" id="SM00859">
    <property type="entry name" value="Semialdhyde_dh"/>
    <property type="match status" value="1"/>
</dbReference>
<dbReference type="NCBIfam" id="TIGR01296">
    <property type="entry name" value="asd_B"/>
    <property type="match status" value="1"/>
</dbReference>
<dbReference type="GO" id="GO:0009089">
    <property type="term" value="P:lysine biosynthetic process via diaminopimelate"/>
    <property type="evidence" value="ECO:0007669"/>
    <property type="project" value="UniProtKB-UniRule"/>
</dbReference>